<feature type="compositionally biased region" description="Polar residues" evidence="1">
    <location>
        <begin position="7"/>
        <end position="17"/>
    </location>
</feature>
<dbReference type="EMBL" id="OB660812">
    <property type="protein sequence ID" value="CAD7226369.1"/>
    <property type="molecule type" value="Genomic_DNA"/>
</dbReference>
<dbReference type="InterPro" id="IPR046349">
    <property type="entry name" value="C1-like_sf"/>
</dbReference>
<feature type="region of interest" description="Disordered" evidence="1">
    <location>
        <begin position="145"/>
        <end position="180"/>
    </location>
</feature>
<protein>
    <submittedName>
        <fullName evidence="2">Uncharacterized protein</fullName>
    </submittedName>
</protein>
<dbReference type="Gene3D" id="3.30.60.20">
    <property type="match status" value="1"/>
</dbReference>
<feature type="region of interest" description="Disordered" evidence="1">
    <location>
        <begin position="75"/>
        <end position="98"/>
    </location>
</feature>
<dbReference type="SUPFAM" id="SSF57889">
    <property type="entry name" value="Cysteine-rich domain"/>
    <property type="match status" value="1"/>
</dbReference>
<feature type="compositionally biased region" description="Polar residues" evidence="1">
    <location>
        <begin position="321"/>
        <end position="334"/>
    </location>
</feature>
<dbReference type="PROSITE" id="PS00479">
    <property type="entry name" value="ZF_DAG_PE_1"/>
    <property type="match status" value="1"/>
</dbReference>
<dbReference type="PROSITE" id="PS50081">
    <property type="entry name" value="ZF_DAG_PE_2"/>
    <property type="match status" value="1"/>
</dbReference>
<dbReference type="SMART" id="SM00109">
    <property type="entry name" value="C1"/>
    <property type="match status" value="1"/>
</dbReference>
<feature type="compositionally biased region" description="Low complexity" evidence="1">
    <location>
        <begin position="431"/>
        <end position="447"/>
    </location>
</feature>
<sequence length="542" mass="58137">MREKPNQVVSDSGQLSVENAAPPTADREVPTISITSDTAYGAGEAYTILDGSIAHIQRLQQTIQRMRQIQPSFYDPAAPGRSDWSSTKRNSTSCPSLATEHTSLGTGLDITEIDLDITNCQRDFLLNNNRFGDVNYGIGEIRDGAAGTRRSHSLSNSESELEETFPPPGIPLLSSGSPSRTAGDFDEIDVGSHRSFNSNIPPSLAHRSNRGKGGKQGVIHHASFVSPQGGGPIPMHAGRTFPVNRNLNLAMHKSISTPSIHHAPPEGRYRSTTGIHPGQPLVPNAPLAGESGSDSDGDEPATLKGFSRQVGPLAPGIGLNLQGQQFTRDSSLSEESVGKRRKRSSIFFKKKKEKERGLLCNSGSRPPDLRKPSGHAFRVIYSSKEICDSCQRPLFGNIRSPLQCQSCSATVHEACRDDVLLECNGGVAWHPPTTKSKSLPKTPSSHHVGGGAGLKQSSTPGFGLRSVHSSSGSLFGRKTLGGHSLSSASMSTLTTSSWGMNSRETTRLMDDFETNSEETIEETYARFFGEGAVETNIVLPGE</sequence>
<accession>A0A7R8ZJ12</accession>
<proteinExistence type="predicted"/>
<feature type="region of interest" description="Disordered" evidence="1">
    <location>
        <begin position="257"/>
        <end position="345"/>
    </location>
</feature>
<reference evidence="2" key="1">
    <citation type="submission" date="2020-11" db="EMBL/GenBank/DDBJ databases">
        <authorList>
            <person name="Tran Van P."/>
        </authorList>
    </citation>
    <scope>NUCLEOTIDE SEQUENCE</scope>
</reference>
<feature type="region of interest" description="Disordered" evidence="1">
    <location>
        <begin position="1"/>
        <end position="27"/>
    </location>
</feature>
<evidence type="ECO:0000313" key="2">
    <source>
        <dbReference type="EMBL" id="CAD7226369.1"/>
    </source>
</evidence>
<feature type="compositionally biased region" description="Polar residues" evidence="1">
    <location>
        <begin position="83"/>
        <end position="98"/>
    </location>
</feature>
<organism evidence="2">
    <name type="scientific">Cyprideis torosa</name>
    <dbReference type="NCBI Taxonomy" id="163714"/>
    <lineage>
        <taxon>Eukaryota</taxon>
        <taxon>Metazoa</taxon>
        <taxon>Ecdysozoa</taxon>
        <taxon>Arthropoda</taxon>
        <taxon>Crustacea</taxon>
        <taxon>Oligostraca</taxon>
        <taxon>Ostracoda</taxon>
        <taxon>Podocopa</taxon>
        <taxon>Podocopida</taxon>
        <taxon>Cytherocopina</taxon>
        <taxon>Cytheroidea</taxon>
        <taxon>Cytherideidae</taxon>
        <taxon>Cyprideis</taxon>
    </lineage>
</organism>
<dbReference type="AlphaFoldDB" id="A0A7R8ZJ12"/>
<feature type="region of interest" description="Disordered" evidence="1">
    <location>
        <begin position="193"/>
        <end position="216"/>
    </location>
</feature>
<feature type="region of interest" description="Disordered" evidence="1">
    <location>
        <begin position="431"/>
        <end position="462"/>
    </location>
</feature>
<dbReference type="InterPro" id="IPR002219">
    <property type="entry name" value="PKC_DAG/PE"/>
</dbReference>
<name>A0A7R8ZJ12_9CRUS</name>
<gene>
    <name evidence="2" type="ORF">CTOB1V02_LOCUS4288</name>
</gene>
<dbReference type="Pfam" id="PF00130">
    <property type="entry name" value="C1_1"/>
    <property type="match status" value="1"/>
</dbReference>
<evidence type="ECO:0000256" key="1">
    <source>
        <dbReference type="SAM" id="MobiDB-lite"/>
    </source>
</evidence>
<dbReference type="CDD" id="cd00029">
    <property type="entry name" value="C1"/>
    <property type="match status" value="1"/>
</dbReference>